<dbReference type="STRING" id="685588.A0A067TH38"/>
<protein>
    <recommendedName>
        <fullName evidence="9">Scavenger mRNA decapping enzyme</fullName>
    </recommendedName>
</protein>
<dbReference type="EMBL" id="KL142369">
    <property type="protein sequence ID" value="KDR82510.1"/>
    <property type="molecule type" value="Genomic_DNA"/>
</dbReference>
<evidence type="ECO:0000313" key="8">
    <source>
        <dbReference type="Proteomes" id="UP000027222"/>
    </source>
</evidence>
<dbReference type="SUPFAM" id="SSF102860">
    <property type="entry name" value="mRNA decapping enzyme DcpS N-terminal domain"/>
    <property type="match status" value="1"/>
</dbReference>
<dbReference type="PANTHER" id="PTHR12978">
    <property type="entry name" value="HISTIDINE TRIAD HIT PROTEIN MEMBER"/>
    <property type="match status" value="1"/>
</dbReference>
<dbReference type="GO" id="GO:0000932">
    <property type="term" value="C:P-body"/>
    <property type="evidence" value="ECO:0007669"/>
    <property type="project" value="TreeGrafter"/>
</dbReference>
<evidence type="ECO:0000256" key="4">
    <source>
        <dbReference type="ARBA" id="ARBA00022553"/>
    </source>
</evidence>
<dbReference type="AlphaFoldDB" id="A0A067TH38"/>
<dbReference type="HOGENOM" id="CLU_041045_1_0_1"/>
<accession>A0A067TH38</accession>
<dbReference type="PIRSF" id="PIRSF028973">
    <property type="entry name" value="Scavenger_mRNA_decap_enz"/>
    <property type="match status" value="1"/>
</dbReference>
<comment type="similarity">
    <text evidence="2">Belongs to the HIT family.</text>
</comment>
<dbReference type="Pfam" id="PF05652">
    <property type="entry name" value="DcpS"/>
    <property type="match status" value="1"/>
</dbReference>
<dbReference type="InterPro" id="IPR011145">
    <property type="entry name" value="Scavenger_mRNA_decap_enz_N"/>
</dbReference>
<evidence type="ECO:0000256" key="3">
    <source>
        <dbReference type="ARBA" id="ARBA00022490"/>
    </source>
</evidence>
<name>A0A067TH38_GALM3</name>
<dbReference type="Gene3D" id="3.30.200.40">
    <property type="entry name" value="Scavenger mRNA decapping enzyme, N-terminal domain"/>
    <property type="match status" value="1"/>
</dbReference>
<evidence type="ECO:0000256" key="2">
    <source>
        <dbReference type="ARBA" id="ARBA00010208"/>
    </source>
</evidence>
<dbReference type="PROSITE" id="PS00892">
    <property type="entry name" value="HIT_1"/>
    <property type="match status" value="1"/>
</dbReference>
<feature type="binding site" evidence="6">
    <location>
        <position position="159"/>
    </location>
    <ligand>
        <name>substrate</name>
    </ligand>
</feature>
<dbReference type="GO" id="GO:0000340">
    <property type="term" value="F:RNA 7-methylguanosine cap binding"/>
    <property type="evidence" value="ECO:0007669"/>
    <property type="project" value="TreeGrafter"/>
</dbReference>
<dbReference type="Pfam" id="PF11969">
    <property type="entry name" value="DcpS_C"/>
    <property type="match status" value="1"/>
</dbReference>
<feature type="binding site" evidence="6">
    <location>
        <position position="149"/>
    </location>
    <ligand>
        <name>substrate</name>
    </ligand>
</feature>
<organism evidence="7 8">
    <name type="scientific">Galerina marginata (strain CBS 339.88)</name>
    <dbReference type="NCBI Taxonomy" id="685588"/>
    <lineage>
        <taxon>Eukaryota</taxon>
        <taxon>Fungi</taxon>
        <taxon>Dikarya</taxon>
        <taxon>Basidiomycota</taxon>
        <taxon>Agaricomycotina</taxon>
        <taxon>Agaricomycetes</taxon>
        <taxon>Agaricomycetidae</taxon>
        <taxon>Agaricales</taxon>
        <taxon>Agaricineae</taxon>
        <taxon>Strophariaceae</taxon>
        <taxon>Galerina</taxon>
    </lineage>
</organism>
<evidence type="ECO:0000256" key="6">
    <source>
        <dbReference type="PIRSR" id="PIRSR028973-2"/>
    </source>
</evidence>
<dbReference type="Proteomes" id="UP000027222">
    <property type="component" value="Unassembled WGS sequence"/>
</dbReference>
<keyword evidence="3" id="KW-0963">Cytoplasm</keyword>
<keyword evidence="4" id="KW-0597">Phosphoprotein</keyword>
<proteinExistence type="inferred from homology"/>
<feature type="binding site" evidence="6">
    <location>
        <position position="177"/>
    </location>
    <ligand>
        <name>substrate</name>
    </ligand>
</feature>
<dbReference type="InterPro" id="IPR008594">
    <property type="entry name" value="DcpS/DCS2"/>
</dbReference>
<dbReference type="Gene3D" id="3.30.428.10">
    <property type="entry name" value="HIT-like"/>
    <property type="match status" value="1"/>
</dbReference>
<reference evidence="8" key="1">
    <citation type="journal article" date="2014" name="Proc. Natl. Acad. Sci. U.S.A.">
        <title>Extensive sampling of basidiomycete genomes demonstrates inadequacy of the white-rot/brown-rot paradigm for wood decay fungi.</title>
        <authorList>
            <person name="Riley R."/>
            <person name="Salamov A.A."/>
            <person name="Brown D.W."/>
            <person name="Nagy L.G."/>
            <person name="Floudas D."/>
            <person name="Held B.W."/>
            <person name="Levasseur A."/>
            <person name="Lombard V."/>
            <person name="Morin E."/>
            <person name="Otillar R."/>
            <person name="Lindquist E.A."/>
            <person name="Sun H."/>
            <person name="LaButti K.M."/>
            <person name="Schmutz J."/>
            <person name="Jabbour D."/>
            <person name="Luo H."/>
            <person name="Baker S.E."/>
            <person name="Pisabarro A.G."/>
            <person name="Walton J.D."/>
            <person name="Blanchette R.A."/>
            <person name="Henrissat B."/>
            <person name="Martin F."/>
            <person name="Cullen D."/>
            <person name="Hibbett D.S."/>
            <person name="Grigoriev I.V."/>
        </authorList>
    </citation>
    <scope>NUCLEOTIDE SEQUENCE [LARGE SCALE GENOMIC DNA]</scope>
    <source>
        <strain evidence="8">CBS 339.88</strain>
    </source>
</reference>
<dbReference type="GO" id="GO:0000290">
    <property type="term" value="P:deadenylation-dependent decapping of nuclear-transcribed mRNA"/>
    <property type="evidence" value="ECO:0007669"/>
    <property type="project" value="InterPro"/>
</dbReference>
<dbReference type="GO" id="GO:0016787">
    <property type="term" value="F:hydrolase activity"/>
    <property type="evidence" value="ECO:0007669"/>
    <property type="project" value="InterPro"/>
</dbReference>
<comment type="subcellular location">
    <subcellularLocation>
        <location evidence="1">Cytoplasm</location>
    </subcellularLocation>
</comment>
<dbReference type="InterPro" id="IPR019808">
    <property type="entry name" value="Histidine_triad_CS"/>
</dbReference>
<evidence type="ECO:0000313" key="7">
    <source>
        <dbReference type="EMBL" id="KDR82510.1"/>
    </source>
</evidence>
<keyword evidence="8" id="KW-1185">Reference proteome</keyword>
<feature type="binding site" evidence="6">
    <location>
        <position position="175"/>
    </location>
    <ligand>
        <name>substrate</name>
    </ligand>
</feature>
<dbReference type="InterPro" id="IPR036265">
    <property type="entry name" value="HIT-like_sf"/>
</dbReference>
<gene>
    <name evidence="7" type="ORF">GALMADRAFT_826736</name>
</gene>
<dbReference type="SUPFAM" id="SSF54197">
    <property type="entry name" value="HIT-like"/>
    <property type="match status" value="1"/>
</dbReference>
<sequence>MSHPASPNSFEALNKFAFEELLNEDSFTHSLILLGTFPDANNANEKIKAIVRIEKTALNPDDAPRFFGDNGLIRRADFEGSSDIYSWLFAWLGKERERDVKLNVICPATDVHIRKYRKQEQMIVHETPALYEQHVKPYIAAFSASRTQWVENILTGLSERDKILYTSPDFLILPDMKWDLKTISSLYLMALVQDRSIRSLRDLRSGHIGLLKAVRREASRVVQDKWGLGNGSLRMYIHYQPSYYHFHVHIVNVNFQGNMLGMAVGQAHLLDDVIALLELDPPDGPGIFEKMTLTYGLGDQHGLFNALQKSHEVLDLML</sequence>
<dbReference type="OrthoDB" id="10264956at2759"/>
<feature type="binding site" evidence="6">
    <location>
        <begin position="238"/>
        <end position="249"/>
    </location>
    <ligand>
        <name>substrate</name>
    </ligand>
</feature>
<evidence type="ECO:0000256" key="5">
    <source>
        <dbReference type="PIRSR" id="PIRSR028973-1"/>
    </source>
</evidence>
<evidence type="ECO:0008006" key="9">
    <source>
        <dbReference type="Google" id="ProtNLM"/>
    </source>
</evidence>
<dbReference type="PANTHER" id="PTHR12978:SF0">
    <property type="entry name" value="M7GPPPX DIPHOSPHATASE"/>
    <property type="match status" value="1"/>
</dbReference>
<evidence type="ECO:0000256" key="1">
    <source>
        <dbReference type="ARBA" id="ARBA00004496"/>
    </source>
</evidence>
<dbReference type="GO" id="GO:0005634">
    <property type="term" value="C:nucleus"/>
    <property type="evidence" value="ECO:0007669"/>
    <property type="project" value="TreeGrafter"/>
</dbReference>
<feature type="active site" description="Nucleophile" evidence="5">
    <location>
        <position position="247"/>
    </location>
</feature>